<dbReference type="AlphaFoldDB" id="A0A6M1LTJ9"/>
<organism evidence="1 2">
    <name type="scientific">Falsiroseomonas algicola</name>
    <dbReference type="NCBI Taxonomy" id="2716930"/>
    <lineage>
        <taxon>Bacteria</taxon>
        <taxon>Pseudomonadati</taxon>
        <taxon>Pseudomonadota</taxon>
        <taxon>Alphaproteobacteria</taxon>
        <taxon>Acetobacterales</taxon>
        <taxon>Roseomonadaceae</taxon>
        <taxon>Falsiroseomonas</taxon>
    </lineage>
</organism>
<dbReference type="Proteomes" id="UP000475385">
    <property type="component" value="Unassembled WGS sequence"/>
</dbReference>
<dbReference type="EMBL" id="JAAIKB010000014">
    <property type="protein sequence ID" value="NGM23332.1"/>
    <property type="molecule type" value="Genomic_DNA"/>
</dbReference>
<comment type="caution">
    <text evidence="1">The sequence shown here is derived from an EMBL/GenBank/DDBJ whole genome shotgun (WGS) entry which is preliminary data.</text>
</comment>
<reference evidence="1 2" key="1">
    <citation type="submission" date="2020-03" db="EMBL/GenBank/DDBJ databases">
        <title>Roseomonas stagni sp. nov., isolated from pond water in Japan.</title>
        <authorList>
            <person name="Furuhata K."/>
            <person name="Miyamoto H."/>
            <person name="Goto K."/>
        </authorList>
    </citation>
    <scope>NUCLEOTIDE SEQUENCE [LARGE SCALE GENOMIC DNA]</scope>
    <source>
        <strain evidence="1 2">PeD5</strain>
    </source>
</reference>
<evidence type="ECO:0000313" key="2">
    <source>
        <dbReference type="Proteomes" id="UP000475385"/>
    </source>
</evidence>
<proteinExistence type="predicted"/>
<keyword evidence="2" id="KW-1185">Reference proteome</keyword>
<evidence type="ECO:0000313" key="1">
    <source>
        <dbReference type="EMBL" id="NGM23332.1"/>
    </source>
</evidence>
<sequence length="68" mass="7676">MSSPCIDVCRHDEETGFCLGCGMTRKDRKHWKREKERRPEIRAALPGRLSLLAAAGNPVGEAARKKRK</sequence>
<gene>
    <name evidence="1" type="ORF">G3576_25185</name>
</gene>
<dbReference type="InterPro" id="IPR010710">
    <property type="entry name" value="DUF1289"/>
</dbReference>
<protein>
    <submittedName>
        <fullName evidence="1">DUF1289 domain-containing protein</fullName>
    </submittedName>
</protein>
<accession>A0A6M1LTJ9</accession>
<name>A0A6M1LTJ9_9PROT</name>
<dbReference type="RefSeq" id="WP_164697250.1">
    <property type="nucleotide sequence ID" value="NZ_JAAIKB010000014.1"/>
</dbReference>
<dbReference type="Pfam" id="PF06945">
    <property type="entry name" value="DUF1289"/>
    <property type="match status" value="1"/>
</dbReference>